<feature type="compositionally biased region" description="Polar residues" evidence="1">
    <location>
        <begin position="106"/>
        <end position="115"/>
    </location>
</feature>
<keyword evidence="3" id="KW-1185">Reference proteome</keyword>
<accession>A0A1V8T727</accession>
<dbReference type="InParanoid" id="A0A1V8T727"/>
<evidence type="ECO:0000256" key="1">
    <source>
        <dbReference type="SAM" id="MobiDB-lite"/>
    </source>
</evidence>
<protein>
    <submittedName>
        <fullName evidence="2">Uncharacterized protein</fullName>
    </submittedName>
</protein>
<proteinExistence type="predicted"/>
<dbReference type="Proteomes" id="UP000192596">
    <property type="component" value="Unassembled WGS sequence"/>
</dbReference>
<feature type="region of interest" description="Disordered" evidence="1">
    <location>
        <begin position="298"/>
        <end position="327"/>
    </location>
</feature>
<sequence length="357" mass="39545">MVRVIHTVPLFGVVISIGINWRAATGQQSALAKLSMDPKIPLTGRGHRTIWKSQKALEADGFIPGINNAPNLDSSPFSGPVTPVKPAVRPNPPPQPNRPAQSEPPTQATTMKRLKTSNTSLGPLYLKIYEWETPTPTDFLNLTDSRKQWKANMDMEEGDADVDDEIDNWNLLAGREEDYQTFSPNMTLRFSIARTFISRAKRAFRARRTWQNFELEELGINSSLEASAVATPEKRALALRECLDNNLRLKVFDDMKERLCNEIWLQEYTELAVIENGDVTLKARDSFIDGAAAGQAKGKKKVPVHGGESSNPCDREVPEGPQSAPVKATAMNMQGLGLIGENGYPELIVSESEDEET</sequence>
<comment type="caution">
    <text evidence="2">The sequence shown here is derived from an EMBL/GenBank/DDBJ whole genome shotgun (WGS) entry which is preliminary data.</text>
</comment>
<dbReference type="EMBL" id="NAJO01000015">
    <property type="protein sequence ID" value="OQO07216.1"/>
    <property type="molecule type" value="Genomic_DNA"/>
</dbReference>
<evidence type="ECO:0000313" key="3">
    <source>
        <dbReference type="Proteomes" id="UP000192596"/>
    </source>
</evidence>
<organism evidence="2 3">
    <name type="scientific">Cryoendolithus antarcticus</name>
    <dbReference type="NCBI Taxonomy" id="1507870"/>
    <lineage>
        <taxon>Eukaryota</taxon>
        <taxon>Fungi</taxon>
        <taxon>Dikarya</taxon>
        <taxon>Ascomycota</taxon>
        <taxon>Pezizomycotina</taxon>
        <taxon>Dothideomycetes</taxon>
        <taxon>Dothideomycetidae</taxon>
        <taxon>Cladosporiales</taxon>
        <taxon>Cladosporiaceae</taxon>
        <taxon>Cryoendolithus</taxon>
    </lineage>
</organism>
<dbReference type="AlphaFoldDB" id="A0A1V8T727"/>
<dbReference type="OrthoDB" id="3645041at2759"/>
<name>A0A1V8T727_9PEZI</name>
<feature type="region of interest" description="Disordered" evidence="1">
    <location>
        <begin position="68"/>
        <end position="115"/>
    </location>
</feature>
<reference evidence="3" key="1">
    <citation type="submission" date="2017-03" db="EMBL/GenBank/DDBJ databases">
        <title>Genomes of endolithic fungi from Antarctica.</title>
        <authorList>
            <person name="Coleine C."/>
            <person name="Masonjones S."/>
            <person name="Stajich J.E."/>
        </authorList>
    </citation>
    <scope>NUCLEOTIDE SEQUENCE [LARGE SCALE GENOMIC DNA]</scope>
    <source>
        <strain evidence="3">CCFEE 5527</strain>
    </source>
</reference>
<gene>
    <name evidence="2" type="ORF">B0A48_07786</name>
</gene>
<feature type="compositionally biased region" description="Polar residues" evidence="1">
    <location>
        <begin position="68"/>
        <end position="77"/>
    </location>
</feature>
<evidence type="ECO:0000313" key="2">
    <source>
        <dbReference type="EMBL" id="OQO07216.1"/>
    </source>
</evidence>